<reference evidence="2" key="1">
    <citation type="submission" date="2023-06" db="EMBL/GenBank/DDBJ databases">
        <title>Genomic analysis of the entomopathogenic nematode Steinernema hermaphroditum.</title>
        <authorList>
            <person name="Schwarz E.M."/>
            <person name="Heppert J.K."/>
            <person name="Baniya A."/>
            <person name="Schwartz H.T."/>
            <person name="Tan C.-H."/>
            <person name="Antoshechkin I."/>
            <person name="Sternberg P.W."/>
            <person name="Goodrich-Blair H."/>
            <person name="Dillman A.R."/>
        </authorList>
    </citation>
    <scope>NUCLEOTIDE SEQUENCE</scope>
    <source>
        <strain evidence="2">PS9179</strain>
        <tissue evidence="2">Whole animal</tissue>
    </source>
</reference>
<sequence length="168" mass="20080">MFVRVRISSFLNWKATIIRLFDCASRFRIDFGHADECSIALDFEDICDVHCVLYRDHSSEELLLHNSSCQIVFLNELLLNPNETANINSGDVVYVMYNHTNILRLKFEWLEEDDESLTSDPETEYPHTYISTEYIFEAERPRYKDFFRKLKRTFIKMFNHKTVNKIYV</sequence>
<dbReference type="AlphaFoldDB" id="A0AA39HVA6"/>
<gene>
    <name evidence="2" type="ORF">QR680_006397</name>
</gene>
<evidence type="ECO:0000313" key="3">
    <source>
        <dbReference type="Proteomes" id="UP001175271"/>
    </source>
</evidence>
<dbReference type="Gene3D" id="2.60.200.20">
    <property type="match status" value="1"/>
</dbReference>
<dbReference type="SUPFAM" id="SSF49879">
    <property type="entry name" value="SMAD/FHA domain"/>
    <property type="match status" value="1"/>
</dbReference>
<dbReference type="Proteomes" id="UP001175271">
    <property type="component" value="Unassembled WGS sequence"/>
</dbReference>
<dbReference type="InterPro" id="IPR000253">
    <property type="entry name" value="FHA_dom"/>
</dbReference>
<dbReference type="EMBL" id="JAUCMV010000003">
    <property type="protein sequence ID" value="KAK0412765.1"/>
    <property type="molecule type" value="Genomic_DNA"/>
</dbReference>
<dbReference type="Pfam" id="PF00498">
    <property type="entry name" value="FHA"/>
    <property type="match status" value="1"/>
</dbReference>
<keyword evidence="3" id="KW-1185">Reference proteome</keyword>
<feature type="domain" description="FHA" evidence="1">
    <location>
        <begin position="29"/>
        <end position="79"/>
    </location>
</feature>
<comment type="caution">
    <text evidence="2">The sequence shown here is derived from an EMBL/GenBank/DDBJ whole genome shotgun (WGS) entry which is preliminary data.</text>
</comment>
<evidence type="ECO:0000259" key="1">
    <source>
        <dbReference type="PROSITE" id="PS50006"/>
    </source>
</evidence>
<dbReference type="PROSITE" id="PS50006">
    <property type="entry name" value="FHA_DOMAIN"/>
    <property type="match status" value="1"/>
</dbReference>
<dbReference type="InterPro" id="IPR008984">
    <property type="entry name" value="SMAD_FHA_dom_sf"/>
</dbReference>
<organism evidence="2 3">
    <name type="scientific">Steinernema hermaphroditum</name>
    <dbReference type="NCBI Taxonomy" id="289476"/>
    <lineage>
        <taxon>Eukaryota</taxon>
        <taxon>Metazoa</taxon>
        <taxon>Ecdysozoa</taxon>
        <taxon>Nematoda</taxon>
        <taxon>Chromadorea</taxon>
        <taxon>Rhabditida</taxon>
        <taxon>Tylenchina</taxon>
        <taxon>Panagrolaimomorpha</taxon>
        <taxon>Strongyloidoidea</taxon>
        <taxon>Steinernematidae</taxon>
        <taxon>Steinernema</taxon>
    </lineage>
</organism>
<accession>A0AA39HVA6</accession>
<protein>
    <recommendedName>
        <fullName evidence="1">FHA domain-containing protein</fullName>
    </recommendedName>
</protein>
<evidence type="ECO:0000313" key="2">
    <source>
        <dbReference type="EMBL" id="KAK0412765.1"/>
    </source>
</evidence>
<proteinExistence type="predicted"/>
<name>A0AA39HVA6_9BILA</name>